<gene>
    <name evidence="1" type="ORF">GCM10007977_081110</name>
</gene>
<organism evidence="1 2">
    <name type="scientific">Dactylosporangium sucinum</name>
    <dbReference type="NCBI Taxonomy" id="1424081"/>
    <lineage>
        <taxon>Bacteria</taxon>
        <taxon>Bacillati</taxon>
        <taxon>Actinomycetota</taxon>
        <taxon>Actinomycetes</taxon>
        <taxon>Micromonosporales</taxon>
        <taxon>Micromonosporaceae</taxon>
        <taxon>Dactylosporangium</taxon>
    </lineage>
</organism>
<reference evidence="1" key="2">
    <citation type="submission" date="2020-09" db="EMBL/GenBank/DDBJ databases">
        <authorList>
            <person name="Sun Q."/>
            <person name="Ohkuma M."/>
        </authorList>
    </citation>
    <scope>NUCLEOTIDE SEQUENCE</scope>
    <source>
        <strain evidence="1">JCM 19831</strain>
    </source>
</reference>
<proteinExistence type="predicted"/>
<evidence type="ECO:0000313" key="2">
    <source>
        <dbReference type="Proteomes" id="UP000642070"/>
    </source>
</evidence>
<name>A0A917UAW4_9ACTN</name>
<reference evidence="1" key="1">
    <citation type="journal article" date="2014" name="Int. J. Syst. Evol. Microbiol.">
        <title>Complete genome sequence of Corynebacterium casei LMG S-19264T (=DSM 44701T), isolated from a smear-ripened cheese.</title>
        <authorList>
            <consortium name="US DOE Joint Genome Institute (JGI-PGF)"/>
            <person name="Walter F."/>
            <person name="Albersmeier A."/>
            <person name="Kalinowski J."/>
            <person name="Ruckert C."/>
        </authorList>
    </citation>
    <scope>NUCLEOTIDE SEQUENCE</scope>
    <source>
        <strain evidence="1">JCM 19831</strain>
    </source>
</reference>
<dbReference type="EMBL" id="BMPI01000055">
    <property type="protein sequence ID" value="GGM67184.1"/>
    <property type="molecule type" value="Genomic_DNA"/>
</dbReference>
<keyword evidence="2" id="KW-1185">Reference proteome</keyword>
<comment type="caution">
    <text evidence="1">The sequence shown here is derived from an EMBL/GenBank/DDBJ whole genome shotgun (WGS) entry which is preliminary data.</text>
</comment>
<sequence length="99" mass="10843">MHQRRGGWRRCGASTWLATAAGDLGWQSGRPEVIWRERRQRNVEGAGEQVGRRERWYVSAALKVRDVGTVVSSTLAELLLAEAGGLAVVLELLAEGDGE</sequence>
<evidence type="ECO:0000313" key="1">
    <source>
        <dbReference type="EMBL" id="GGM67184.1"/>
    </source>
</evidence>
<accession>A0A917UAW4</accession>
<dbReference type="Proteomes" id="UP000642070">
    <property type="component" value="Unassembled WGS sequence"/>
</dbReference>
<protein>
    <submittedName>
        <fullName evidence="1">Uncharacterized protein</fullName>
    </submittedName>
</protein>
<dbReference type="AlphaFoldDB" id="A0A917UAW4"/>